<dbReference type="PANTHER" id="PTHR30349:SF77">
    <property type="entry name" value="TYROSINE RECOMBINASE XERC"/>
    <property type="match status" value="1"/>
</dbReference>
<evidence type="ECO:0000313" key="6">
    <source>
        <dbReference type="Proteomes" id="UP001150728"/>
    </source>
</evidence>
<comment type="caution">
    <text evidence="5">The sequence shown here is derived from an EMBL/GenBank/DDBJ whole genome shotgun (WGS) entry which is preliminary data.</text>
</comment>
<dbReference type="Gene3D" id="1.10.443.10">
    <property type="entry name" value="Intergrase catalytic core"/>
    <property type="match status" value="1"/>
</dbReference>
<evidence type="ECO:0000259" key="4">
    <source>
        <dbReference type="PROSITE" id="PS51898"/>
    </source>
</evidence>
<dbReference type="SUPFAM" id="SSF56349">
    <property type="entry name" value="DNA breaking-rejoining enzymes"/>
    <property type="match status" value="1"/>
</dbReference>
<sequence>MIWALQGQSWLVLRSNAVNLGVFAFYCSEVRLPAPAKTPNSGARPSPLFDTYETFLSSSAAEYVAERPAIEEFLKVFAPHIPAANDLAHARAFLKSYSGQATTFKAYRTQVERILLWSWIIAGKSILDLRRSDAERFMDFNVAPPVSWVGDAVRQRFLPRGGVYEPNPAWRPFGIKISKSDRKRAKEAGEELGVSGYKMAQGSIRQVFSICSSFFEFLTQEDLAQGNPFKAIKGKSRWIRTTAKRSGGKSLTQLQWDFVIETAELMANEAPESHERTLFIVSSLFSMYLRVSDLVGNQLWTPTMGSFVKEDETWWYEVVGKGNVEARIAVKPDYLKYLKRYRQSRNLTPLPLKGEQAPFLTKLNGAPGLSDRQVRNIVQEVFDRALKRMHEEGRSDCEVDDLRVATLHWLRHTGATFDAPHRDAKNLQADLRHKSMSTTQDIYYNSLDDQRAAEVEGLTVKR</sequence>
<feature type="domain" description="Tyr recombinase" evidence="4">
    <location>
        <begin position="246"/>
        <end position="457"/>
    </location>
</feature>
<dbReference type="InterPro" id="IPR050090">
    <property type="entry name" value="Tyrosine_recombinase_XerCD"/>
</dbReference>
<comment type="subcellular location">
    <subcellularLocation>
        <location evidence="1">Cytoplasm</location>
    </subcellularLocation>
</comment>
<dbReference type="InterPro" id="IPR011010">
    <property type="entry name" value="DNA_brk_join_enz"/>
</dbReference>
<dbReference type="RefSeq" id="WP_274121128.1">
    <property type="nucleotide sequence ID" value="NZ_JANIAM010000042.1"/>
</dbReference>
<dbReference type="PANTHER" id="PTHR30349">
    <property type="entry name" value="PHAGE INTEGRASE-RELATED"/>
    <property type="match status" value="1"/>
</dbReference>
<dbReference type="GO" id="GO:0006310">
    <property type="term" value="P:DNA recombination"/>
    <property type="evidence" value="ECO:0007669"/>
    <property type="project" value="UniProtKB-KW"/>
</dbReference>
<evidence type="ECO:0000256" key="2">
    <source>
        <dbReference type="ARBA" id="ARBA00022908"/>
    </source>
</evidence>
<reference evidence="5" key="1">
    <citation type="submission" date="2022-07" db="EMBL/GenBank/DDBJ databases">
        <title>Multi-strain Analysis of Pseudomonas putida Reveals Metabolic and Genetic Diversity.</title>
        <authorList>
            <person name="Monk J.M."/>
        </authorList>
    </citation>
    <scope>NUCLEOTIDE SEQUENCE</scope>
    <source>
        <strain evidence="5">17633</strain>
    </source>
</reference>
<evidence type="ECO:0000256" key="1">
    <source>
        <dbReference type="ARBA" id="ARBA00004496"/>
    </source>
</evidence>
<keyword evidence="2" id="KW-0229">DNA integration</keyword>
<proteinExistence type="predicted"/>
<dbReference type="InterPro" id="IPR013762">
    <property type="entry name" value="Integrase-like_cat_sf"/>
</dbReference>
<accession>A0A9X4I0D3</accession>
<name>A0A9X4I0D3_9PSED</name>
<gene>
    <name evidence="5" type="ORF">NP554_28380</name>
</gene>
<dbReference type="GO" id="GO:0003677">
    <property type="term" value="F:DNA binding"/>
    <property type="evidence" value="ECO:0007669"/>
    <property type="project" value="InterPro"/>
</dbReference>
<dbReference type="InterPro" id="IPR002104">
    <property type="entry name" value="Integrase_catalytic"/>
</dbReference>
<protein>
    <submittedName>
        <fullName evidence="5">Site-specific integrase</fullName>
    </submittedName>
</protein>
<evidence type="ECO:0000256" key="3">
    <source>
        <dbReference type="ARBA" id="ARBA00023172"/>
    </source>
</evidence>
<dbReference type="PROSITE" id="PS51898">
    <property type="entry name" value="TYR_RECOMBINASE"/>
    <property type="match status" value="1"/>
</dbReference>
<dbReference type="Proteomes" id="UP001150728">
    <property type="component" value="Unassembled WGS sequence"/>
</dbReference>
<dbReference type="GO" id="GO:0005737">
    <property type="term" value="C:cytoplasm"/>
    <property type="evidence" value="ECO:0007669"/>
    <property type="project" value="UniProtKB-SubCell"/>
</dbReference>
<dbReference type="AlphaFoldDB" id="A0A9X4I0D3"/>
<keyword evidence="3" id="KW-0233">DNA recombination</keyword>
<dbReference type="EMBL" id="JANIAM010000042">
    <property type="protein sequence ID" value="MDD2115716.1"/>
    <property type="molecule type" value="Genomic_DNA"/>
</dbReference>
<evidence type="ECO:0000313" key="5">
    <source>
        <dbReference type="EMBL" id="MDD2115716.1"/>
    </source>
</evidence>
<organism evidence="5 6">
    <name type="scientific">Pseudomonas asiatica</name>
    <dbReference type="NCBI Taxonomy" id="2219225"/>
    <lineage>
        <taxon>Bacteria</taxon>
        <taxon>Pseudomonadati</taxon>
        <taxon>Pseudomonadota</taxon>
        <taxon>Gammaproteobacteria</taxon>
        <taxon>Pseudomonadales</taxon>
        <taxon>Pseudomonadaceae</taxon>
        <taxon>Pseudomonas</taxon>
    </lineage>
</organism>
<dbReference type="GO" id="GO:0015074">
    <property type="term" value="P:DNA integration"/>
    <property type="evidence" value="ECO:0007669"/>
    <property type="project" value="UniProtKB-KW"/>
</dbReference>